<evidence type="ECO:0000256" key="6">
    <source>
        <dbReference type="SAM" id="Phobius"/>
    </source>
</evidence>
<keyword evidence="5 6" id="KW-0472">Membrane</keyword>
<accession>A0AAU8DKQ8</accession>
<keyword evidence="2" id="KW-1003">Cell membrane</keyword>
<dbReference type="Pfam" id="PF03706">
    <property type="entry name" value="LPG_synthase_TM"/>
    <property type="match status" value="1"/>
</dbReference>
<evidence type="ECO:0000256" key="5">
    <source>
        <dbReference type="ARBA" id="ARBA00023136"/>
    </source>
</evidence>
<evidence type="ECO:0000256" key="1">
    <source>
        <dbReference type="ARBA" id="ARBA00004651"/>
    </source>
</evidence>
<dbReference type="PANTHER" id="PTHR39087:SF2">
    <property type="entry name" value="UPF0104 MEMBRANE PROTEIN MJ1595"/>
    <property type="match status" value="1"/>
</dbReference>
<feature type="transmembrane region" description="Helical" evidence="6">
    <location>
        <begin position="125"/>
        <end position="147"/>
    </location>
</feature>
<evidence type="ECO:0000256" key="2">
    <source>
        <dbReference type="ARBA" id="ARBA00022475"/>
    </source>
</evidence>
<feature type="transmembrane region" description="Helical" evidence="6">
    <location>
        <begin position="228"/>
        <end position="253"/>
    </location>
</feature>
<dbReference type="PANTHER" id="PTHR39087">
    <property type="entry name" value="UPF0104 MEMBRANE PROTEIN MJ1595"/>
    <property type="match status" value="1"/>
</dbReference>
<dbReference type="AlphaFoldDB" id="A0AAU8DKQ8"/>
<sequence length="351" mass="36223">MSRNADAPAAAVSRVKVIAAAVLGALLVLEGIFAAPYIAHAMVVLGAPDMRYLAFAVLAEVASMGFFARVQRRMLFAGGTRVSMRHMIALTYAANAVSVSLPAGTVLGSGYTFRRMRVLGATVPAVSFTLLSSGILSTVTFALLGVVSAVLAGGVALGSVMVVAVAATAEVVVIFLRRHHGGEVVARLTPRALHLVNRIRHRAPETGLAALRKTMSDLAAIRPRGRDWLAGTGFAGLNWVTDLACLVACCYAVSADPWSLSLLTVAYLAGMGASSLSLLAGGLGVVEAAMIFTLTQGGVNTASATAGVLLYRLISFAFIVALGWAVWAATGIADRRAHRRSASTTSLGSGA</sequence>
<organism evidence="7">
    <name type="scientific">Nakamurella sp. A5-74</name>
    <dbReference type="NCBI Taxonomy" id="3158264"/>
    <lineage>
        <taxon>Bacteria</taxon>
        <taxon>Bacillati</taxon>
        <taxon>Actinomycetota</taxon>
        <taxon>Actinomycetes</taxon>
        <taxon>Nakamurellales</taxon>
        <taxon>Nakamurellaceae</taxon>
        <taxon>Nakamurella</taxon>
    </lineage>
</organism>
<dbReference type="InterPro" id="IPR022791">
    <property type="entry name" value="L-PG_synthase/AglD"/>
</dbReference>
<name>A0AAU8DKQ8_9ACTN</name>
<dbReference type="NCBIfam" id="TIGR00374">
    <property type="entry name" value="flippase-like domain"/>
    <property type="match status" value="1"/>
</dbReference>
<comment type="subcellular location">
    <subcellularLocation>
        <location evidence="1">Cell membrane</location>
        <topology evidence="1">Multi-pass membrane protein</topology>
    </subcellularLocation>
</comment>
<evidence type="ECO:0000313" key="7">
    <source>
        <dbReference type="EMBL" id="XCG61826.1"/>
    </source>
</evidence>
<evidence type="ECO:0000256" key="3">
    <source>
        <dbReference type="ARBA" id="ARBA00022692"/>
    </source>
</evidence>
<dbReference type="EMBL" id="CP159218">
    <property type="protein sequence ID" value="XCG61826.1"/>
    <property type="molecule type" value="Genomic_DNA"/>
</dbReference>
<keyword evidence="3 6" id="KW-0812">Transmembrane</keyword>
<feature type="transmembrane region" description="Helical" evidence="6">
    <location>
        <begin position="89"/>
        <end position="113"/>
    </location>
</feature>
<feature type="transmembrane region" description="Helical" evidence="6">
    <location>
        <begin position="265"/>
        <end position="293"/>
    </location>
</feature>
<evidence type="ECO:0000256" key="4">
    <source>
        <dbReference type="ARBA" id="ARBA00022989"/>
    </source>
</evidence>
<dbReference type="RefSeq" id="WP_353647442.1">
    <property type="nucleotide sequence ID" value="NZ_CP159218.1"/>
</dbReference>
<feature type="transmembrane region" description="Helical" evidence="6">
    <location>
        <begin position="154"/>
        <end position="176"/>
    </location>
</feature>
<proteinExistence type="predicted"/>
<feature type="transmembrane region" description="Helical" evidence="6">
    <location>
        <begin position="50"/>
        <end position="68"/>
    </location>
</feature>
<gene>
    <name evidence="7" type="ORF">ABLG96_11020</name>
</gene>
<feature type="transmembrane region" description="Helical" evidence="6">
    <location>
        <begin position="313"/>
        <end position="333"/>
    </location>
</feature>
<dbReference type="GO" id="GO:0005886">
    <property type="term" value="C:plasma membrane"/>
    <property type="evidence" value="ECO:0007669"/>
    <property type="project" value="UniProtKB-SubCell"/>
</dbReference>
<protein>
    <submittedName>
        <fullName evidence="7">YbhN family protein</fullName>
    </submittedName>
</protein>
<reference evidence="7" key="1">
    <citation type="submission" date="2024-05" db="EMBL/GenBank/DDBJ databases">
        <authorList>
            <person name="Cai S.Y."/>
            <person name="Jin L.M."/>
            <person name="Li H.R."/>
        </authorList>
    </citation>
    <scope>NUCLEOTIDE SEQUENCE</scope>
    <source>
        <strain evidence="7">A5-74</strain>
    </source>
</reference>
<keyword evidence="4 6" id="KW-1133">Transmembrane helix</keyword>